<proteinExistence type="inferred from homology"/>
<dbReference type="GO" id="GO:1990103">
    <property type="term" value="C:DnaA-HU complex"/>
    <property type="evidence" value="ECO:0007669"/>
    <property type="project" value="UniProtKB-ARBA"/>
</dbReference>
<dbReference type="GO" id="GO:1990178">
    <property type="term" value="C:HU-DNA complex"/>
    <property type="evidence" value="ECO:0007669"/>
    <property type="project" value="UniProtKB-ARBA"/>
</dbReference>
<dbReference type="GO" id="GO:0006351">
    <property type="term" value="P:DNA-templated transcription"/>
    <property type="evidence" value="ECO:0007669"/>
    <property type="project" value="UniProtKB-ARBA"/>
</dbReference>
<evidence type="ECO:0000313" key="6">
    <source>
        <dbReference type="EMBL" id="PQJ12730.1"/>
    </source>
</evidence>
<keyword evidence="3" id="KW-0226">DNA condensation</keyword>
<dbReference type="InterPro" id="IPR010992">
    <property type="entry name" value="IHF-like_DNA-bd_dom_sf"/>
</dbReference>
<dbReference type="GO" id="GO:0042802">
    <property type="term" value="F:identical protein binding"/>
    <property type="evidence" value="ECO:0007669"/>
    <property type="project" value="UniProtKB-ARBA"/>
</dbReference>
<evidence type="ECO:0000313" key="7">
    <source>
        <dbReference type="Proteomes" id="UP000239872"/>
    </source>
</evidence>
<keyword evidence="4 6" id="KW-0238">DNA-binding</keyword>
<reference evidence="6 7" key="1">
    <citation type="submission" date="2018-01" db="EMBL/GenBank/DDBJ databases">
        <title>A novel member of the phylum Bacteroidetes isolated from glacier ice.</title>
        <authorList>
            <person name="Liu Q."/>
            <person name="Xin Y.-H."/>
        </authorList>
    </citation>
    <scope>NUCLEOTIDE SEQUENCE [LARGE SCALE GENOMIC DNA]</scope>
    <source>
        <strain evidence="6 7">RB1R16</strain>
    </source>
</reference>
<dbReference type="GO" id="GO:0030527">
    <property type="term" value="F:structural constituent of chromatin"/>
    <property type="evidence" value="ECO:0007669"/>
    <property type="project" value="InterPro"/>
</dbReference>
<comment type="function">
    <text evidence="1">Histone-like DNA-binding protein which is capable of wrapping DNA to stabilize it, and thus to prevent its denaturation under extreme environmental conditions.</text>
</comment>
<dbReference type="InterPro" id="IPR000119">
    <property type="entry name" value="Hist_DNA-bd"/>
</dbReference>
<protein>
    <submittedName>
        <fullName evidence="6">DNA-binding protein HU</fullName>
    </submittedName>
</protein>
<dbReference type="GO" id="GO:0030261">
    <property type="term" value="P:chromosome condensation"/>
    <property type="evidence" value="ECO:0007669"/>
    <property type="project" value="UniProtKB-KW"/>
</dbReference>
<dbReference type="Gene3D" id="4.10.520.10">
    <property type="entry name" value="IHF-like DNA-binding proteins"/>
    <property type="match status" value="1"/>
</dbReference>
<name>A0A2S7T0K8_9BACT</name>
<evidence type="ECO:0000256" key="4">
    <source>
        <dbReference type="ARBA" id="ARBA00023125"/>
    </source>
</evidence>
<evidence type="ECO:0000256" key="3">
    <source>
        <dbReference type="ARBA" id="ARBA00023067"/>
    </source>
</evidence>
<evidence type="ECO:0000256" key="2">
    <source>
        <dbReference type="ARBA" id="ARBA00010529"/>
    </source>
</evidence>
<dbReference type="GO" id="GO:0005829">
    <property type="term" value="C:cytosol"/>
    <property type="evidence" value="ECO:0007669"/>
    <property type="project" value="TreeGrafter"/>
</dbReference>
<evidence type="ECO:0000256" key="5">
    <source>
        <dbReference type="RuleBase" id="RU003939"/>
    </source>
</evidence>
<dbReference type="SUPFAM" id="SSF47729">
    <property type="entry name" value="IHF-like DNA-binding proteins"/>
    <property type="match status" value="1"/>
</dbReference>
<dbReference type="Proteomes" id="UP000239872">
    <property type="component" value="Unassembled WGS sequence"/>
</dbReference>
<dbReference type="PANTHER" id="PTHR33175:SF3">
    <property type="entry name" value="DNA-BINDING PROTEIN HU-BETA"/>
    <property type="match status" value="1"/>
</dbReference>
<dbReference type="GO" id="GO:0003677">
    <property type="term" value="F:DNA binding"/>
    <property type="evidence" value="ECO:0007669"/>
    <property type="project" value="UniProtKB-KW"/>
</dbReference>
<dbReference type="InterPro" id="IPR020816">
    <property type="entry name" value="Histone-like_DNA-bd_CS"/>
</dbReference>
<dbReference type="GO" id="GO:0006270">
    <property type="term" value="P:DNA replication initiation"/>
    <property type="evidence" value="ECO:0007669"/>
    <property type="project" value="UniProtKB-ARBA"/>
</dbReference>
<dbReference type="CDD" id="cd13831">
    <property type="entry name" value="HU"/>
    <property type="match status" value="1"/>
</dbReference>
<dbReference type="FunFam" id="4.10.520.10:FF:000001">
    <property type="entry name" value="DNA-binding protein HU"/>
    <property type="match status" value="1"/>
</dbReference>
<sequence length="93" mass="10074">MNKAELIDKISKDAGVTKTQANECLDSFMNAVVTTLKKGDRVTLVGFGTFSVSERAARNGRNPQTGAVIKIKARKVPKFKAGKEFSTKIASKK</sequence>
<keyword evidence="7" id="KW-1185">Reference proteome</keyword>
<dbReference type="EMBL" id="PPSL01000001">
    <property type="protein sequence ID" value="PQJ12730.1"/>
    <property type="molecule type" value="Genomic_DNA"/>
</dbReference>
<dbReference type="Pfam" id="PF00216">
    <property type="entry name" value="Bac_DNA_binding"/>
    <property type="match status" value="1"/>
</dbReference>
<organism evidence="6 7">
    <name type="scientific">Flavipsychrobacter stenotrophus</name>
    <dbReference type="NCBI Taxonomy" id="2077091"/>
    <lineage>
        <taxon>Bacteria</taxon>
        <taxon>Pseudomonadati</taxon>
        <taxon>Bacteroidota</taxon>
        <taxon>Chitinophagia</taxon>
        <taxon>Chitinophagales</taxon>
        <taxon>Chitinophagaceae</taxon>
        <taxon>Flavipsychrobacter</taxon>
    </lineage>
</organism>
<gene>
    <name evidence="6" type="ORF">CJD36_003000</name>
</gene>
<accession>A0A2S7T0K8</accession>
<dbReference type="AlphaFoldDB" id="A0A2S7T0K8"/>
<dbReference type="PROSITE" id="PS00045">
    <property type="entry name" value="HISTONE_LIKE"/>
    <property type="match status" value="1"/>
</dbReference>
<comment type="similarity">
    <text evidence="2 5">Belongs to the bacterial histone-like protein family.</text>
</comment>
<dbReference type="PRINTS" id="PR01727">
    <property type="entry name" value="DNABINDINGHU"/>
</dbReference>
<comment type="caution">
    <text evidence="6">The sequence shown here is derived from an EMBL/GenBank/DDBJ whole genome shotgun (WGS) entry which is preliminary data.</text>
</comment>
<dbReference type="SMART" id="SM00411">
    <property type="entry name" value="BHL"/>
    <property type="match status" value="1"/>
</dbReference>
<dbReference type="PANTHER" id="PTHR33175">
    <property type="entry name" value="DNA-BINDING PROTEIN HU"/>
    <property type="match status" value="1"/>
</dbReference>
<evidence type="ECO:0000256" key="1">
    <source>
        <dbReference type="ARBA" id="ARBA00003819"/>
    </source>
</evidence>
<dbReference type="OrthoDB" id="9799835at2"/>
<dbReference type="RefSeq" id="WP_105037614.1">
    <property type="nucleotide sequence ID" value="NZ_PPSL01000001.1"/>
</dbReference>